<evidence type="ECO:0000313" key="7">
    <source>
        <dbReference type="Proteomes" id="UP000515514"/>
    </source>
</evidence>
<dbReference type="InterPro" id="IPR010693">
    <property type="entry name" value="Divergent_4Fe-4S_mono-cluster"/>
</dbReference>
<dbReference type="Pfam" id="PF09360">
    <property type="entry name" value="zf-CDGSH"/>
    <property type="match status" value="1"/>
</dbReference>
<evidence type="ECO:0000259" key="5">
    <source>
        <dbReference type="SMART" id="SM00704"/>
    </source>
</evidence>
<accession>A0A7G8PR90</accession>
<dbReference type="SUPFAM" id="SSF54862">
    <property type="entry name" value="4Fe-4S ferredoxins"/>
    <property type="match status" value="1"/>
</dbReference>
<evidence type="ECO:0000256" key="4">
    <source>
        <dbReference type="ARBA" id="ARBA00023014"/>
    </source>
</evidence>
<dbReference type="AlphaFoldDB" id="A0A7G8PR90"/>
<dbReference type="Pfam" id="PF06902">
    <property type="entry name" value="Fer4_19"/>
    <property type="match status" value="1"/>
</dbReference>
<evidence type="ECO:0000256" key="3">
    <source>
        <dbReference type="ARBA" id="ARBA00023004"/>
    </source>
</evidence>
<dbReference type="GO" id="GO:0051537">
    <property type="term" value="F:2 iron, 2 sulfur cluster binding"/>
    <property type="evidence" value="ECO:0007669"/>
    <property type="project" value="UniProtKB-KW"/>
</dbReference>
<evidence type="ECO:0000313" key="6">
    <source>
        <dbReference type="EMBL" id="QNJ96856.1"/>
    </source>
</evidence>
<feature type="domain" description="Iron-binding zinc finger CDGSH type" evidence="5">
    <location>
        <begin position="98"/>
        <end position="137"/>
    </location>
</feature>
<dbReference type="Proteomes" id="UP000515514">
    <property type="component" value="Chromosome"/>
</dbReference>
<proteinExistence type="predicted"/>
<evidence type="ECO:0000256" key="1">
    <source>
        <dbReference type="ARBA" id="ARBA00022714"/>
    </source>
</evidence>
<organism evidence="6 7">
    <name type="scientific">Constantimarinum furrinae</name>
    <dbReference type="NCBI Taxonomy" id="2562285"/>
    <lineage>
        <taxon>Bacteria</taxon>
        <taxon>Pseudomonadati</taxon>
        <taxon>Bacteroidota</taxon>
        <taxon>Flavobacteriia</taxon>
        <taxon>Flavobacteriales</taxon>
        <taxon>Flavobacteriaceae</taxon>
        <taxon>Altibacter/Constantimarinum group</taxon>
        <taxon>Constantimarinum</taxon>
    </lineage>
</organism>
<sequence>MGKTKEYSNGEVTVVWKPELCIHSANCVKNLPEVFKPKDKPWIQPNNAGSEDLMAAIKKCPSGALSYYLNSNGSPKDETPSEETTRVEVVNGGPLLVHGAIEITYDDGTKEHKKRSTAFCRCGKSGNKPMCDGSHNS</sequence>
<reference evidence="6 7" key="1">
    <citation type="submission" date="2020-04" db="EMBL/GenBank/DDBJ databases">
        <title>Genome sequence of Altibacter aquimarinus strain ALE3EI.</title>
        <authorList>
            <person name="Oh H.-M."/>
            <person name="Jang D."/>
        </authorList>
    </citation>
    <scope>NUCLEOTIDE SEQUENCE [LARGE SCALE GENOMIC DNA]</scope>
    <source>
        <strain evidence="6 7">ALE3EI</strain>
    </source>
</reference>
<dbReference type="Gene3D" id="3.30.70.20">
    <property type="match status" value="1"/>
</dbReference>
<gene>
    <name evidence="6" type="ORF">ALE3EI_0268</name>
</gene>
<dbReference type="GO" id="GO:0046872">
    <property type="term" value="F:metal ion binding"/>
    <property type="evidence" value="ECO:0007669"/>
    <property type="project" value="UniProtKB-KW"/>
</dbReference>
<protein>
    <recommendedName>
        <fullName evidence="5">Iron-binding zinc finger CDGSH type domain-containing protein</fullName>
    </recommendedName>
</protein>
<dbReference type="InterPro" id="IPR018967">
    <property type="entry name" value="FeS-contain_CDGSH-typ"/>
</dbReference>
<keyword evidence="7" id="KW-1185">Reference proteome</keyword>
<dbReference type="Gene3D" id="3.40.5.90">
    <property type="entry name" value="CDGSH iron-sulfur domain, mitoNEET-type"/>
    <property type="match status" value="1"/>
</dbReference>
<dbReference type="RefSeq" id="WP_186990079.1">
    <property type="nucleotide sequence ID" value="NZ_CP052909.1"/>
</dbReference>
<keyword evidence="1" id="KW-0001">2Fe-2S</keyword>
<keyword evidence="2" id="KW-0479">Metal-binding</keyword>
<dbReference type="InterPro" id="IPR042216">
    <property type="entry name" value="MitoNEET_CISD"/>
</dbReference>
<name>A0A7G8PR90_9FLAO</name>
<dbReference type="GO" id="GO:0005737">
    <property type="term" value="C:cytoplasm"/>
    <property type="evidence" value="ECO:0007669"/>
    <property type="project" value="UniProtKB-ARBA"/>
</dbReference>
<dbReference type="KEGG" id="alti:ALE3EI_0268"/>
<evidence type="ECO:0000256" key="2">
    <source>
        <dbReference type="ARBA" id="ARBA00022723"/>
    </source>
</evidence>
<dbReference type="SMART" id="SM00704">
    <property type="entry name" value="ZnF_CDGSH"/>
    <property type="match status" value="1"/>
</dbReference>
<dbReference type="EMBL" id="CP052909">
    <property type="protein sequence ID" value="QNJ96856.1"/>
    <property type="molecule type" value="Genomic_DNA"/>
</dbReference>
<keyword evidence="4" id="KW-0411">Iron-sulfur</keyword>
<keyword evidence="3" id="KW-0408">Iron</keyword>